<name>A0ABV1KPA9_9BACL</name>
<comment type="caution">
    <text evidence="2">The sequence shown here is derived from an EMBL/GenBank/DDBJ whole genome shotgun (WGS) entry which is preliminary data.</text>
</comment>
<evidence type="ECO:0000313" key="3">
    <source>
        <dbReference type="Proteomes" id="UP001493487"/>
    </source>
</evidence>
<protein>
    <submittedName>
        <fullName evidence="2">Nucleotide-binding protein</fullName>
    </submittedName>
</protein>
<organism evidence="2 3">
    <name type="scientific">Cohnella silvisoli</name>
    <dbReference type="NCBI Taxonomy" id="2873699"/>
    <lineage>
        <taxon>Bacteria</taxon>
        <taxon>Bacillati</taxon>
        <taxon>Bacillota</taxon>
        <taxon>Bacilli</taxon>
        <taxon>Bacillales</taxon>
        <taxon>Paenibacillaceae</taxon>
        <taxon>Cohnella</taxon>
    </lineage>
</organism>
<sequence length="132" mass="15071">MKVFIGSSVESLKDLRMIARLIEEEGHEPIPWNKPGIFPLGNYLFESLVEVGSQIDAAILIFNEDDQLWYRGDGTKQPRDNVLIEYGFFAGKLGTKRTIICRRGFPKMATDLNGLIYCDLNKEFKAQDEILE</sequence>
<feature type="domain" description="CD-NTase-associated protein 12/Pycsar effector protein TIR" evidence="1">
    <location>
        <begin position="2"/>
        <end position="121"/>
    </location>
</feature>
<reference evidence="2 3" key="1">
    <citation type="journal article" date="2023" name="Genome Announc.">
        <title>Pan-Genome Analyses of the Genus Cohnella and Proposal of the Novel Species Cohnella silvisoli sp. nov., Isolated from Forest Soil.</title>
        <authorList>
            <person name="Wang C."/>
            <person name="Mao L."/>
            <person name="Bao G."/>
            <person name="Zhu H."/>
        </authorList>
    </citation>
    <scope>NUCLEOTIDE SEQUENCE [LARGE SCALE GENOMIC DNA]</scope>
    <source>
        <strain evidence="2 3">NL03-T5-1</strain>
    </source>
</reference>
<dbReference type="EMBL" id="JASKHM010000001">
    <property type="protein sequence ID" value="MEQ4481451.1"/>
    <property type="molecule type" value="Genomic_DNA"/>
</dbReference>
<dbReference type="Pfam" id="PF10137">
    <property type="entry name" value="CAP12-PCTIR_TIR"/>
    <property type="match status" value="1"/>
</dbReference>
<proteinExistence type="predicted"/>
<keyword evidence="3" id="KW-1185">Reference proteome</keyword>
<dbReference type="Proteomes" id="UP001493487">
    <property type="component" value="Unassembled WGS sequence"/>
</dbReference>
<dbReference type="InterPro" id="IPR019302">
    <property type="entry name" value="CAP12/PCTIR_TIR_dom"/>
</dbReference>
<evidence type="ECO:0000313" key="2">
    <source>
        <dbReference type="EMBL" id="MEQ4481451.1"/>
    </source>
</evidence>
<dbReference type="RefSeq" id="WP_232182044.1">
    <property type="nucleotide sequence ID" value="NZ_JAIOAP010000001.1"/>
</dbReference>
<evidence type="ECO:0000259" key="1">
    <source>
        <dbReference type="Pfam" id="PF10137"/>
    </source>
</evidence>
<accession>A0ABV1KPA9</accession>
<gene>
    <name evidence="2" type="ORF">QJS35_03465</name>
</gene>